<proteinExistence type="predicted"/>
<organism evidence="1">
    <name type="scientific">marine metagenome</name>
    <dbReference type="NCBI Taxonomy" id="408172"/>
    <lineage>
        <taxon>unclassified sequences</taxon>
        <taxon>metagenomes</taxon>
        <taxon>ecological metagenomes</taxon>
    </lineage>
</organism>
<sequence length="26" mass="2842">MSNVLPSLGTKSTDKIYGVIIEYVTI</sequence>
<reference evidence="1" key="1">
    <citation type="submission" date="2018-05" db="EMBL/GenBank/DDBJ databases">
        <authorList>
            <person name="Lanie J.A."/>
            <person name="Ng W.-L."/>
            <person name="Kazmierczak K.M."/>
            <person name="Andrzejewski T.M."/>
            <person name="Davidsen T.M."/>
            <person name="Wayne K.J."/>
            <person name="Tettelin H."/>
            <person name="Glass J.I."/>
            <person name="Rusch D."/>
            <person name="Podicherti R."/>
            <person name="Tsui H.-C.T."/>
            <person name="Winkler M.E."/>
        </authorList>
    </citation>
    <scope>NUCLEOTIDE SEQUENCE</scope>
</reference>
<protein>
    <submittedName>
        <fullName evidence="1">Uncharacterized protein</fullName>
    </submittedName>
</protein>
<accession>A0A381UBT6</accession>
<dbReference type="EMBL" id="UINC01005993">
    <property type="protein sequence ID" value="SVA24817.1"/>
    <property type="molecule type" value="Genomic_DNA"/>
</dbReference>
<dbReference type="AlphaFoldDB" id="A0A381UBT6"/>
<name>A0A381UBT6_9ZZZZ</name>
<gene>
    <name evidence="1" type="ORF">METZ01_LOCUS77671</name>
</gene>
<evidence type="ECO:0000313" key="1">
    <source>
        <dbReference type="EMBL" id="SVA24817.1"/>
    </source>
</evidence>